<evidence type="ECO:0000313" key="9">
    <source>
        <dbReference type="Proteomes" id="UP000031036"/>
    </source>
</evidence>
<feature type="domain" description="POPLD" evidence="6">
    <location>
        <begin position="851"/>
        <end position="943"/>
    </location>
</feature>
<dbReference type="InterPro" id="IPR039182">
    <property type="entry name" value="Pop1"/>
</dbReference>
<feature type="compositionally biased region" description="Polar residues" evidence="4">
    <location>
        <begin position="1138"/>
        <end position="1151"/>
    </location>
</feature>
<dbReference type="STRING" id="6265.A0A0B2UXA0"/>
<gene>
    <name evidence="8" type="primary">C05D11.9</name>
    <name evidence="8" type="ORF">Tcan_16425</name>
</gene>
<feature type="compositionally biased region" description="Basic and acidic residues" evidence="4">
    <location>
        <begin position="1040"/>
        <end position="1054"/>
    </location>
</feature>
<dbReference type="EMBL" id="JPKZ01002976">
    <property type="protein sequence ID" value="KHN74063.1"/>
    <property type="molecule type" value="Genomic_DNA"/>
</dbReference>
<dbReference type="InterPro" id="IPR009723">
    <property type="entry name" value="Pop1_N"/>
</dbReference>
<accession>A0A0B2UXA0</accession>
<protein>
    <submittedName>
        <fullName evidence="8">Uncharacterized protein C05D11.9</fullName>
    </submittedName>
</protein>
<comment type="subcellular location">
    <subcellularLocation>
        <location evidence="1">Nucleus</location>
    </subcellularLocation>
</comment>
<evidence type="ECO:0000259" key="5">
    <source>
        <dbReference type="Pfam" id="PF06978"/>
    </source>
</evidence>
<feature type="compositionally biased region" description="Basic residues" evidence="4">
    <location>
        <begin position="1109"/>
        <end position="1126"/>
    </location>
</feature>
<reference evidence="8 9" key="1">
    <citation type="submission" date="2014-11" db="EMBL/GenBank/DDBJ databases">
        <title>Genetic blueprint of the zoonotic pathogen Toxocara canis.</title>
        <authorList>
            <person name="Zhu X.-Q."/>
            <person name="Korhonen P.K."/>
            <person name="Cai H."/>
            <person name="Young N.D."/>
            <person name="Nejsum P."/>
            <person name="von Samson-Himmelstjerna G."/>
            <person name="Boag P.R."/>
            <person name="Tan P."/>
            <person name="Li Q."/>
            <person name="Min J."/>
            <person name="Yang Y."/>
            <person name="Wang X."/>
            <person name="Fang X."/>
            <person name="Hall R.S."/>
            <person name="Hofmann A."/>
            <person name="Sternberg P.W."/>
            <person name="Jex A.R."/>
            <person name="Gasser R.B."/>
        </authorList>
    </citation>
    <scope>NUCLEOTIDE SEQUENCE [LARGE SCALE GENOMIC DNA]</scope>
    <source>
        <strain evidence="8">PN_DK_2014</strain>
    </source>
</reference>
<feature type="domain" description="Pop1 N-terminal" evidence="5">
    <location>
        <begin position="435"/>
        <end position="474"/>
    </location>
</feature>
<dbReference type="GO" id="GO:0005655">
    <property type="term" value="C:nucleolar ribonuclease P complex"/>
    <property type="evidence" value="ECO:0007669"/>
    <property type="project" value="InterPro"/>
</dbReference>
<proteinExistence type="predicted"/>
<keyword evidence="3" id="KW-0539">Nucleus</keyword>
<dbReference type="GO" id="GO:0001682">
    <property type="term" value="P:tRNA 5'-leader removal"/>
    <property type="evidence" value="ECO:0007669"/>
    <property type="project" value="InterPro"/>
</dbReference>
<dbReference type="Proteomes" id="UP000031036">
    <property type="component" value="Unassembled WGS sequence"/>
</dbReference>
<dbReference type="OrthoDB" id="442863at2759"/>
<name>A0A0B2UXA0_TOXCA</name>
<dbReference type="Pfam" id="PF22770">
    <property type="entry name" value="POP1_C"/>
    <property type="match status" value="1"/>
</dbReference>
<keyword evidence="2" id="KW-0819">tRNA processing</keyword>
<evidence type="ECO:0000256" key="3">
    <source>
        <dbReference type="ARBA" id="ARBA00023242"/>
    </source>
</evidence>
<evidence type="ECO:0000256" key="4">
    <source>
        <dbReference type="SAM" id="MobiDB-lite"/>
    </source>
</evidence>
<feature type="domain" description="POP1 C-terminal" evidence="7">
    <location>
        <begin position="998"/>
        <end position="1220"/>
    </location>
</feature>
<evidence type="ECO:0000256" key="1">
    <source>
        <dbReference type="ARBA" id="ARBA00004123"/>
    </source>
</evidence>
<dbReference type="Pfam" id="PF08170">
    <property type="entry name" value="POPLD"/>
    <property type="match status" value="1"/>
</dbReference>
<dbReference type="Pfam" id="PF06978">
    <property type="entry name" value="POP1_N"/>
    <property type="match status" value="5"/>
</dbReference>
<dbReference type="AlphaFoldDB" id="A0A0B2UXA0"/>
<sequence>MDDVGAEKNTNEAEEEGRPREINIVRFARERVAQIAELLDAIDNHTLVSGEVTRGPRTALQRLPRHMRRRAMSYNIKRFPRNQRKFAASAVAASKHRKKPPSRFWRRRPRNLLLNYIRRQRNQIWLETHIWHAKRFHIGDKWGYKIPIRSFQRSFRPTYRDAMRHCVVRDTSFLRCFQQLVDTLKLTKEEDNDEKDSAKAEIPHSVDEWRLRNSRIRTDVYRGGPFKLIDLSDQLIRFRLHGPQSFPILWRVLQTVKNEHYREVWMQNFVSSNSFWNDCLRTMQSGELPDGTVLSLLVEDPRLSRPTRRTKPSERSTKPNRSISINEIPQPRSEFWNLERRQKAIDNHTLVSGEVTRGPRTALQRLPRHMRRRAMSYNIKRFPRNQRKFAASAVAASKHRKKPPSRFWRRRPRNLLLAIDNHTLVSGEVTRGPRTALQRLPRHMRRRAMSYNIKRFPRNQRKFAASAVAASKHRKKPPSRFWRRRPRNLLLNYIRRQRNQIWLETHIWHAKRFHIRDKWGYKIPIRSFQRSFRPTYRDAMRHCVVRDTSFLRCFQICCDKESELMDALCPLCVPSTSATFAFKAALEGKFEVATLLYKPGQYPHGFIGPVRFLWSMGSGEERALLLWCHPSHSAVVLKQLVDTLKLTKEEDNDEEGSAKAEIPHSVDEWRLRNSRIRTDVYRGGPFKLIDLSDQLIRFRLHGPQSFPILWRVLQTVKNEHYREVWMQNFVSSNSFWNDCLRTMQSGELPDGTVLSLLVEDPRLSRPTRKTKPSERSTKPNRSISINEIPQPRSEFWNLERRQKILATKLSASDLQKQRATNLARVRTSPAKIPIILVVRNSGTGTSNTFTGVDLITPGGFGMEFWLALQYGTAHAAALHDQKAAEFEANRLNFPADVPDCEAGTVESSNECDELIKKYLSRPHNRRVRYWSSLSVKYPFSFEWSLLASNWCERNIGSCSPNSESAFVLRDRRQLLAIEKWIAGKGPLPDEVLKSNAMALIPVRVNTLATGRPLRFALICAPLDEDFRAVAALPTDQKTIKIEEPKRVDSEKGKSDSAATNGTCEASDKKEETMRMEEDFIELNCLKKETPVSLNALFPDKEILMSHKRVAAKRLKRQKSKAAKRRRKEEERKNDDEMTPSQHDSTTKLNEIDSSANVTYRESCSRPIIGRVVRGDYSFCSARGRALGYCSLAALKMLRKGNVLFRNITSKYYHPAKISVLRTQPDL</sequence>
<dbReference type="PANTHER" id="PTHR22731">
    <property type="entry name" value="RIBONUCLEASES P/MRP PROTEIN SUBUNIT POP1"/>
    <property type="match status" value="1"/>
</dbReference>
<comment type="caution">
    <text evidence="8">The sequence shown here is derived from an EMBL/GenBank/DDBJ whole genome shotgun (WGS) entry which is preliminary data.</text>
</comment>
<feature type="region of interest" description="Disordered" evidence="4">
    <location>
        <begin position="1040"/>
        <end position="1072"/>
    </location>
</feature>
<dbReference type="PANTHER" id="PTHR22731:SF3">
    <property type="entry name" value="RIBONUCLEASES P_MRP PROTEIN SUBUNIT POP1"/>
    <property type="match status" value="1"/>
</dbReference>
<evidence type="ECO:0000259" key="7">
    <source>
        <dbReference type="Pfam" id="PF22770"/>
    </source>
</evidence>
<feature type="region of interest" description="Disordered" evidence="4">
    <location>
        <begin position="1109"/>
        <end position="1151"/>
    </location>
</feature>
<evidence type="ECO:0000256" key="2">
    <source>
        <dbReference type="ARBA" id="ARBA00022694"/>
    </source>
</evidence>
<evidence type="ECO:0000259" key="6">
    <source>
        <dbReference type="Pfam" id="PF08170"/>
    </source>
</evidence>
<feature type="region of interest" description="Disordered" evidence="4">
    <location>
        <begin position="301"/>
        <end position="323"/>
    </location>
</feature>
<feature type="domain" description="Pop1 N-terminal" evidence="5">
    <location>
        <begin position="58"/>
        <end position="97"/>
    </location>
</feature>
<dbReference type="OMA" id="NEIPQPR"/>
<keyword evidence="9" id="KW-1185">Reference proteome</keyword>
<dbReference type="InterPro" id="IPR012590">
    <property type="entry name" value="POPLD_dom"/>
</dbReference>
<evidence type="ECO:0000313" key="8">
    <source>
        <dbReference type="EMBL" id="KHN74063.1"/>
    </source>
</evidence>
<feature type="region of interest" description="Disordered" evidence="4">
    <location>
        <begin position="764"/>
        <end position="783"/>
    </location>
</feature>
<dbReference type="InterPro" id="IPR055079">
    <property type="entry name" value="POP1_C"/>
</dbReference>
<organism evidence="8 9">
    <name type="scientific">Toxocara canis</name>
    <name type="common">Canine roundworm</name>
    <dbReference type="NCBI Taxonomy" id="6265"/>
    <lineage>
        <taxon>Eukaryota</taxon>
        <taxon>Metazoa</taxon>
        <taxon>Ecdysozoa</taxon>
        <taxon>Nematoda</taxon>
        <taxon>Chromadorea</taxon>
        <taxon>Rhabditida</taxon>
        <taxon>Spirurina</taxon>
        <taxon>Ascaridomorpha</taxon>
        <taxon>Ascaridoidea</taxon>
        <taxon>Toxocaridae</taxon>
        <taxon>Toxocara</taxon>
    </lineage>
</organism>
<feature type="domain" description="Pop1 N-terminal" evidence="5">
    <location>
        <begin position="491"/>
        <end position="556"/>
    </location>
</feature>
<dbReference type="GO" id="GO:0000172">
    <property type="term" value="C:ribonuclease MRP complex"/>
    <property type="evidence" value="ECO:0007669"/>
    <property type="project" value="InterPro"/>
</dbReference>
<feature type="domain" description="Pop1 N-terminal" evidence="5">
    <location>
        <begin position="361"/>
        <end position="400"/>
    </location>
</feature>
<feature type="domain" description="Pop1 N-terminal" evidence="5">
    <location>
        <begin position="114"/>
        <end position="177"/>
    </location>
</feature>